<sequence length="279" mass="31505">MQRRHLQHQLELYPKEVQDAIVGPNSELLTCRRMGNIKTFLLTFKDKKVPFSRCYMYKRTAAYCDTCHQVGHRADVCPNPPKTPKCKTCGSPSTSNQHECHPKCLLCRSAHIMASKACPQRFLPPVNRRKQVGNSPPPRSGHSRSPSPRLRRNQDHTRFTGQTRRGGSRGLDRVSSGCRLRWESKSQASSRARSSSVTRGNLEGPQNSQTSQHQMSRARIVDPKAHNSHTATDKRLLDENAMLRAEIAAMRTDVAAIKKEFNNYRKASNPVNTQIPSPE</sequence>
<feature type="region of interest" description="Disordered" evidence="1">
    <location>
        <begin position="122"/>
        <end position="235"/>
    </location>
</feature>
<dbReference type="VEuPathDB" id="VectorBase:HLOH_061747"/>
<evidence type="ECO:0000313" key="2">
    <source>
        <dbReference type="EMBL" id="KAH9361118.1"/>
    </source>
</evidence>
<feature type="compositionally biased region" description="Low complexity" evidence="1">
    <location>
        <begin position="185"/>
        <end position="196"/>
    </location>
</feature>
<comment type="caution">
    <text evidence="2">The sequence shown here is derived from an EMBL/GenBank/DDBJ whole genome shotgun (WGS) entry which is preliminary data.</text>
</comment>
<dbReference type="EMBL" id="JABSTR010000001">
    <property type="protein sequence ID" value="KAH9361118.1"/>
    <property type="molecule type" value="Genomic_DNA"/>
</dbReference>
<evidence type="ECO:0000313" key="3">
    <source>
        <dbReference type="Proteomes" id="UP000821853"/>
    </source>
</evidence>
<dbReference type="Proteomes" id="UP000821853">
    <property type="component" value="Chromosome 1"/>
</dbReference>
<name>A0A9J6F747_HAELO</name>
<keyword evidence="3" id="KW-1185">Reference proteome</keyword>
<reference evidence="2 3" key="1">
    <citation type="journal article" date="2020" name="Cell">
        <title>Large-Scale Comparative Analyses of Tick Genomes Elucidate Their Genetic Diversity and Vector Capacities.</title>
        <authorList>
            <consortium name="Tick Genome and Microbiome Consortium (TIGMIC)"/>
            <person name="Jia N."/>
            <person name="Wang J."/>
            <person name="Shi W."/>
            <person name="Du L."/>
            <person name="Sun Y."/>
            <person name="Zhan W."/>
            <person name="Jiang J.F."/>
            <person name="Wang Q."/>
            <person name="Zhang B."/>
            <person name="Ji P."/>
            <person name="Bell-Sakyi L."/>
            <person name="Cui X.M."/>
            <person name="Yuan T.T."/>
            <person name="Jiang B.G."/>
            <person name="Yang W.F."/>
            <person name="Lam T.T."/>
            <person name="Chang Q.C."/>
            <person name="Ding S.J."/>
            <person name="Wang X.J."/>
            <person name="Zhu J.G."/>
            <person name="Ruan X.D."/>
            <person name="Zhao L."/>
            <person name="Wei J.T."/>
            <person name="Ye R.Z."/>
            <person name="Que T.C."/>
            <person name="Du C.H."/>
            <person name="Zhou Y.H."/>
            <person name="Cheng J.X."/>
            <person name="Dai P.F."/>
            <person name="Guo W.B."/>
            <person name="Han X.H."/>
            <person name="Huang E.J."/>
            <person name="Li L.F."/>
            <person name="Wei W."/>
            <person name="Gao Y.C."/>
            <person name="Liu J.Z."/>
            <person name="Shao H.Z."/>
            <person name="Wang X."/>
            <person name="Wang C.C."/>
            <person name="Yang T.C."/>
            <person name="Huo Q.B."/>
            <person name="Li W."/>
            <person name="Chen H.Y."/>
            <person name="Chen S.E."/>
            <person name="Zhou L.G."/>
            <person name="Ni X.B."/>
            <person name="Tian J.H."/>
            <person name="Sheng Y."/>
            <person name="Liu T."/>
            <person name="Pan Y.S."/>
            <person name="Xia L.Y."/>
            <person name="Li J."/>
            <person name="Zhao F."/>
            <person name="Cao W.C."/>
        </authorList>
    </citation>
    <scope>NUCLEOTIDE SEQUENCE [LARGE SCALE GENOMIC DNA]</scope>
    <source>
        <strain evidence="2">HaeL-2018</strain>
    </source>
</reference>
<proteinExistence type="predicted"/>
<accession>A0A9J6F747</accession>
<dbReference type="AlphaFoldDB" id="A0A9J6F747"/>
<protein>
    <recommendedName>
        <fullName evidence="4">CCHC-type domain-containing protein</fullName>
    </recommendedName>
</protein>
<evidence type="ECO:0008006" key="4">
    <source>
        <dbReference type="Google" id="ProtNLM"/>
    </source>
</evidence>
<feature type="compositionally biased region" description="Polar residues" evidence="1">
    <location>
        <begin position="204"/>
        <end position="215"/>
    </location>
</feature>
<gene>
    <name evidence="2" type="ORF">HPB48_002980</name>
</gene>
<feature type="compositionally biased region" description="Basic and acidic residues" evidence="1">
    <location>
        <begin position="219"/>
        <end position="235"/>
    </location>
</feature>
<evidence type="ECO:0000256" key="1">
    <source>
        <dbReference type="SAM" id="MobiDB-lite"/>
    </source>
</evidence>
<dbReference type="OrthoDB" id="3039988at2759"/>
<organism evidence="2 3">
    <name type="scientific">Haemaphysalis longicornis</name>
    <name type="common">Bush tick</name>
    <dbReference type="NCBI Taxonomy" id="44386"/>
    <lineage>
        <taxon>Eukaryota</taxon>
        <taxon>Metazoa</taxon>
        <taxon>Ecdysozoa</taxon>
        <taxon>Arthropoda</taxon>
        <taxon>Chelicerata</taxon>
        <taxon>Arachnida</taxon>
        <taxon>Acari</taxon>
        <taxon>Parasitiformes</taxon>
        <taxon>Ixodida</taxon>
        <taxon>Ixodoidea</taxon>
        <taxon>Ixodidae</taxon>
        <taxon>Haemaphysalinae</taxon>
        <taxon>Haemaphysalis</taxon>
    </lineage>
</organism>